<evidence type="ECO:0000313" key="5">
    <source>
        <dbReference type="Proteomes" id="UP000267521"/>
    </source>
</evidence>
<organism evidence="4 5">
    <name type="scientific">Allofranklinella schreckenbergeri</name>
    <dbReference type="NCBI Taxonomy" id="1076744"/>
    <lineage>
        <taxon>Bacteria</taxon>
        <taxon>Pseudomonadati</taxon>
        <taxon>Pseudomonadota</taxon>
        <taxon>Betaproteobacteria</taxon>
        <taxon>Burkholderiales</taxon>
        <taxon>Comamonadaceae</taxon>
        <taxon>Allofranklinella</taxon>
    </lineage>
</organism>
<dbReference type="InterPro" id="IPR025217">
    <property type="entry name" value="DUF3944"/>
</dbReference>
<reference evidence="4 5" key="1">
    <citation type="submission" date="2018-10" db="EMBL/GenBank/DDBJ databases">
        <title>Comamonadaceae CDC group NO-1 genome sequencing and assembly.</title>
        <authorList>
            <person name="Bernier A.-M."/>
            <person name="Bernard K."/>
        </authorList>
    </citation>
    <scope>NUCLEOTIDE SEQUENCE [LARGE SCALE GENOMIC DNA]</scope>
    <source>
        <strain evidence="4 5">NML970147</strain>
    </source>
</reference>
<protein>
    <submittedName>
        <fullName evidence="4">DUF3944 domain-containing protein</fullName>
    </submittedName>
</protein>
<name>A0A3M6Q8L4_9BURK</name>
<dbReference type="EMBL" id="RDQM01000005">
    <property type="protein sequence ID" value="RMW99266.1"/>
    <property type="molecule type" value="Genomic_DNA"/>
</dbReference>
<proteinExistence type="inferred from homology"/>
<evidence type="ECO:0000256" key="1">
    <source>
        <dbReference type="ARBA" id="ARBA00006436"/>
    </source>
</evidence>
<evidence type="ECO:0000259" key="2">
    <source>
        <dbReference type="Pfam" id="PF03981"/>
    </source>
</evidence>
<dbReference type="Pfam" id="PF13099">
    <property type="entry name" value="DUF3944"/>
    <property type="match status" value="1"/>
</dbReference>
<comment type="similarity">
    <text evidence="1">Belongs to the UPF0174 family.</text>
</comment>
<dbReference type="InterPro" id="IPR021150">
    <property type="entry name" value="Ubiq_cyt_c_chap"/>
</dbReference>
<dbReference type="Pfam" id="PF03981">
    <property type="entry name" value="Ubiq_cyt_C_chap"/>
    <property type="match status" value="1"/>
</dbReference>
<comment type="caution">
    <text evidence="4">The sequence shown here is derived from an EMBL/GenBank/DDBJ whole genome shotgun (WGS) entry which is preliminary data.</text>
</comment>
<sequence length="264" mass="29729">MAYRKDKDLVFLSEMKSEDLDGLVYCLTKDTDGETRWTEELTSSENYKINYPDHQKYWQEIAAEIQCFGANTIATLFRGGEGVLYEEVLRDVADGLKVPYHKLDSVEVIEEKLLMQLIRGTLEKMTPDQLSELGREFFLGDLVSYSPEVMLGAFQAIFKAGGFKSYQLTLMVVNSVMRAIFGKGLTLAGNATLMRAASVFTGPVGWLLTGLWTAWDVAGPATRVTIPAVLQVAFLRKKYEMEKQNLINKIWKEMKGGDDDFVFG</sequence>
<dbReference type="Proteomes" id="UP000267521">
    <property type="component" value="Unassembled WGS sequence"/>
</dbReference>
<accession>A0A3M6Q8L4</accession>
<feature type="domain" description="DUF3944" evidence="3">
    <location>
        <begin position="3"/>
        <end position="37"/>
    </location>
</feature>
<dbReference type="AlphaFoldDB" id="A0A3M6Q8L4"/>
<dbReference type="RefSeq" id="WP_122238039.1">
    <property type="nucleotide sequence ID" value="NZ_RDQM01000005.1"/>
</dbReference>
<evidence type="ECO:0000259" key="3">
    <source>
        <dbReference type="Pfam" id="PF13099"/>
    </source>
</evidence>
<gene>
    <name evidence="4" type="ORF">EBQ26_05120</name>
</gene>
<evidence type="ECO:0000313" key="4">
    <source>
        <dbReference type="EMBL" id="RMW99266.1"/>
    </source>
</evidence>
<feature type="domain" description="Ubiquinol-cytochrome c chaperone" evidence="2">
    <location>
        <begin position="54"/>
        <end position="227"/>
    </location>
</feature>